<dbReference type="EMBL" id="CP003614">
    <property type="protein sequence ID" value="AFZ09764.1"/>
    <property type="molecule type" value="Genomic_DNA"/>
</dbReference>
<gene>
    <name evidence="2" type="ORF">Osc7112_5537</name>
</gene>
<evidence type="ECO:0000259" key="1">
    <source>
        <dbReference type="Pfam" id="PF01370"/>
    </source>
</evidence>
<reference evidence="2 3" key="1">
    <citation type="submission" date="2012-05" db="EMBL/GenBank/DDBJ databases">
        <title>Finished chromosome of genome of Oscillatoria sp. PCC 7112.</title>
        <authorList>
            <consortium name="US DOE Joint Genome Institute"/>
            <person name="Gugger M."/>
            <person name="Coursin T."/>
            <person name="Rippka R."/>
            <person name="Tandeau De Marsac N."/>
            <person name="Huntemann M."/>
            <person name="Wei C.-L."/>
            <person name="Han J."/>
            <person name="Detter J.C."/>
            <person name="Han C."/>
            <person name="Tapia R."/>
            <person name="Davenport K."/>
            <person name="Daligault H."/>
            <person name="Erkkila T."/>
            <person name="Gu W."/>
            <person name="Munk A.C.C."/>
            <person name="Teshima H."/>
            <person name="Xu Y."/>
            <person name="Chain P."/>
            <person name="Chen A."/>
            <person name="Krypides N."/>
            <person name="Mavromatis K."/>
            <person name="Markowitz V."/>
            <person name="Szeto E."/>
            <person name="Ivanova N."/>
            <person name="Mikhailova N."/>
            <person name="Ovchinnikova G."/>
            <person name="Pagani I."/>
            <person name="Pati A."/>
            <person name="Goodwin L."/>
            <person name="Peters L."/>
            <person name="Pitluck S."/>
            <person name="Woyke T."/>
            <person name="Kerfeld C."/>
        </authorList>
    </citation>
    <scope>NUCLEOTIDE SEQUENCE [LARGE SCALE GENOMIC DNA]</scope>
    <source>
        <strain evidence="2 3">PCC 7112</strain>
    </source>
</reference>
<dbReference type="GO" id="GO:0004029">
    <property type="term" value="F:aldehyde dehydrogenase (NAD+) activity"/>
    <property type="evidence" value="ECO:0007669"/>
    <property type="project" value="TreeGrafter"/>
</dbReference>
<dbReference type="Pfam" id="PF01370">
    <property type="entry name" value="Epimerase"/>
    <property type="match status" value="1"/>
</dbReference>
<sequence>MNVFLTGATGYVGSLVGEQLQAAGHTVVGLVRTEAAADKLRQRGIKPLLGDLRDTETLAQAARAADGVIHTAFIHDFSDIEGAVKVEQTAIATFIDALAGSGKPFVATSGTGLLGDTGDRIIDDSEMIIPKDALASRAASEQAILQAAQQNIRSIALRLPIFVYGRGSSQFLPILIQDAQQAGVARFIEPGDYQYSVIHVDDVAKLYVLALEKGQAGAIYHAVSESGISIKAIAEAISRLLGCAVKGMSKEEAIQSWGLSLTTFFSIHNQVSCTRAETDLGWRPEIETTILEDIEFGSYRAQWQN</sequence>
<dbReference type="Proteomes" id="UP000010478">
    <property type="component" value="Chromosome"/>
</dbReference>
<dbReference type="AlphaFoldDB" id="K9VQD5"/>
<feature type="domain" description="NAD-dependent epimerase/dehydratase" evidence="1">
    <location>
        <begin position="3"/>
        <end position="220"/>
    </location>
</feature>
<dbReference type="SUPFAM" id="SSF51735">
    <property type="entry name" value="NAD(P)-binding Rossmann-fold domains"/>
    <property type="match status" value="1"/>
</dbReference>
<dbReference type="KEGG" id="oni:Osc7112_5537"/>
<accession>K9VQD5</accession>
<dbReference type="OrthoDB" id="9807212at2"/>
<keyword evidence="3" id="KW-1185">Reference proteome</keyword>
<proteinExistence type="predicted"/>
<evidence type="ECO:0000313" key="2">
    <source>
        <dbReference type="EMBL" id="AFZ09764.1"/>
    </source>
</evidence>
<evidence type="ECO:0000313" key="3">
    <source>
        <dbReference type="Proteomes" id="UP000010478"/>
    </source>
</evidence>
<name>K9VQD5_9CYAN</name>
<dbReference type="InterPro" id="IPR036291">
    <property type="entry name" value="NAD(P)-bd_dom_sf"/>
</dbReference>
<dbReference type="HOGENOM" id="CLU_007383_12_3_3"/>
<dbReference type="eggNOG" id="COG0451">
    <property type="taxonomic scope" value="Bacteria"/>
</dbReference>
<dbReference type="InterPro" id="IPR051783">
    <property type="entry name" value="NAD(P)-dependent_oxidoreduct"/>
</dbReference>
<dbReference type="InterPro" id="IPR001509">
    <property type="entry name" value="Epimerase_deHydtase"/>
</dbReference>
<protein>
    <submittedName>
        <fullName evidence="2">NAD-dependent epimerase/dehydratase</fullName>
    </submittedName>
</protein>
<organism evidence="2 3">
    <name type="scientific">Phormidium nigroviride PCC 7112</name>
    <dbReference type="NCBI Taxonomy" id="179408"/>
    <lineage>
        <taxon>Bacteria</taxon>
        <taxon>Bacillati</taxon>
        <taxon>Cyanobacteriota</taxon>
        <taxon>Cyanophyceae</taxon>
        <taxon>Oscillatoriophycideae</taxon>
        <taxon>Oscillatoriales</taxon>
        <taxon>Oscillatoriaceae</taxon>
        <taxon>Phormidium</taxon>
    </lineage>
</organism>
<dbReference type="PANTHER" id="PTHR48079:SF6">
    <property type="entry name" value="NAD(P)-BINDING DOMAIN-CONTAINING PROTEIN-RELATED"/>
    <property type="match status" value="1"/>
</dbReference>
<dbReference type="GO" id="GO:0005737">
    <property type="term" value="C:cytoplasm"/>
    <property type="evidence" value="ECO:0007669"/>
    <property type="project" value="TreeGrafter"/>
</dbReference>
<dbReference type="CDD" id="cd05262">
    <property type="entry name" value="SDR_a7"/>
    <property type="match status" value="1"/>
</dbReference>
<dbReference type="RefSeq" id="WP_015178970.1">
    <property type="nucleotide sequence ID" value="NC_019729.1"/>
</dbReference>
<dbReference type="Gene3D" id="3.40.50.720">
    <property type="entry name" value="NAD(P)-binding Rossmann-like Domain"/>
    <property type="match status" value="1"/>
</dbReference>
<dbReference type="PANTHER" id="PTHR48079">
    <property type="entry name" value="PROTEIN YEEZ"/>
    <property type="match status" value="1"/>
</dbReference>
<dbReference type="STRING" id="179408.Osc7112_5537"/>